<reference evidence="1 2" key="1">
    <citation type="submission" date="2017-06" db="EMBL/GenBank/DDBJ databases">
        <title>Cmopartive genomic analysis of Ambrosia Fusariam Clade fungi.</title>
        <authorList>
            <person name="Stajich J.E."/>
            <person name="Carrillo J."/>
            <person name="Kijimoto T."/>
            <person name="Eskalen A."/>
            <person name="O'Donnell K."/>
            <person name="Kasson M."/>
        </authorList>
    </citation>
    <scope>NUCLEOTIDE SEQUENCE [LARGE SCALE GENOMIC DNA]</scope>
    <source>
        <strain evidence="1 2">NRRL 20438</strain>
    </source>
</reference>
<name>A0A428RNL6_9HYPO</name>
<protein>
    <submittedName>
        <fullName evidence="1">Uncharacterized protein</fullName>
    </submittedName>
</protein>
<evidence type="ECO:0000313" key="1">
    <source>
        <dbReference type="EMBL" id="RSL79145.1"/>
    </source>
</evidence>
<dbReference type="EMBL" id="NIZV01000927">
    <property type="protein sequence ID" value="RSL79145.1"/>
    <property type="molecule type" value="Genomic_DNA"/>
</dbReference>
<gene>
    <name evidence="1" type="ORF">CDV31_017230</name>
</gene>
<proteinExistence type="predicted"/>
<evidence type="ECO:0000313" key="2">
    <source>
        <dbReference type="Proteomes" id="UP000288429"/>
    </source>
</evidence>
<sequence length="76" mass="8450">MPVGGWPKDPRLKEVGLYTHAALDADLEGLLLRPAVDVLGWGLDEVYRLAAELRKELRSGKVHAYLLLKVVFGQKP</sequence>
<keyword evidence="2" id="KW-1185">Reference proteome</keyword>
<comment type="caution">
    <text evidence="1">The sequence shown here is derived from an EMBL/GenBank/DDBJ whole genome shotgun (WGS) entry which is preliminary data.</text>
</comment>
<dbReference type="Proteomes" id="UP000288429">
    <property type="component" value="Unassembled WGS sequence"/>
</dbReference>
<organism evidence="1 2">
    <name type="scientific">Fusarium ambrosium</name>
    <dbReference type="NCBI Taxonomy" id="131363"/>
    <lineage>
        <taxon>Eukaryota</taxon>
        <taxon>Fungi</taxon>
        <taxon>Dikarya</taxon>
        <taxon>Ascomycota</taxon>
        <taxon>Pezizomycotina</taxon>
        <taxon>Sordariomycetes</taxon>
        <taxon>Hypocreomycetidae</taxon>
        <taxon>Hypocreales</taxon>
        <taxon>Nectriaceae</taxon>
        <taxon>Fusarium</taxon>
        <taxon>Fusarium solani species complex</taxon>
    </lineage>
</organism>
<accession>A0A428RNL6</accession>
<feature type="non-terminal residue" evidence="1">
    <location>
        <position position="76"/>
    </location>
</feature>
<dbReference type="AlphaFoldDB" id="A0A428RNL6"/>